<evidence type="ECO:0000256" key="2">
    <source>
        <dbReference type="ARBA" id="ARBA00009105"/>
    </source>
</evidence>
<sequence length="517" mass="57791">MVSISPLGNVRSLRSLAVALFVILALSLVWLLSSDSVFPRAAFLAGHGQSPADSTPTSGHPLSDPSRTEQSPSSRQILKDIAQFFIDFPLNQRPYRNKYGELGRRTRILRDAIAGLESSPITSTTTTITTEDHLHLEQAAASLFPFLKNQPRNSTSQTPLSDLRSSIVPGSQAVVIPTGDRTIRYAAHLIAQLRQILDSTLPIQIVYAGDADLSPANREHLAAIPLASGPPLEFLDIYTVFDDATLLFTSSASGGWAVKPFAALGSRYEKVIVLDADAVFLQRPEALLSHPAFLRTGALLFHDRLLWQHAFADRHEWWRGEIRRPSGEMEKSRVWTEDYAEECDSGVVVLDKGRLEVFMGLLHTCWQNMFDVRDDCTYRITYGDKETWWMGLEMAGSGYEFSGHYGGIVGWEETHEDGKRKVCSFVIAHVDAEDRLLWYNGGLLKNKLTDPELYEVPAKWMIDADWLKGGSKEAMSCMVNGEVRSLIEGERTVLVRSIEKAREMDVTFHNVFHNRLG</sequence>
<evidence type="ECO:0000256" key="11">
    <source>
        <dbReference type="SAM" id="Phobius"/>
    </source>
</evidence>
<dbReference type="PANTHER" id="PTHR31392">
    <property type="entry name" value="ALPHA-1,3-MANNOSYLTRANSFERASE MNN1-RELATED"/>
    <property type="match status" value="1"/>
</dbReference>
<keyword evidence="3" id="KW-0328">Glycosyltransferase</keyword>
<evidence type="ECO:0000256" key="9">
    <source>
        <dbReference type="ARBA" id="ARBA00023180"/>
    </source>
</evidence>
<dbReference type="GO" id="GO:0006493">
    <property type="term" value="P:protein O-linked glycosylation"/>
    <property type="evidence" value="ECO:0007669"/>
    <property type="project" value="TreeGrafter"/>
</dbReference>
<comment type="similarity">
    <text evidence="2">Belongs to the MNN1/MNT family.</text>
</comment>
<dbReference type="PANTHER" id="PTHR31392:SF1">
    <property type="entry name" value="ALPHA-1,3-MANNOSYLTRANSFERASE MNN1-RELATED"/>
    <property type="match status" value="1"/>
</dbReference>
<keyword evidence="4" id="KW-0808">Transferase</keyword>
<keyword evidence="7 11" id="KW-1133">Transmembrane helix</keyword>
<dbReference type="InterPro" id="IPR029044">
    <property type="entry name" value="Nucleotide-diphossugar_trans"/>
</dbReference>
<dbReference type="InterPro" id="IPR022751">
    <property type="entry name" value="Alpha_mannosyltransferase"/>
</dbReference>
<comment type="caution">
    <text evidence="12">The sequence shown here is derived from an EMBL/GenBank/DDBJ whole genome shotgun (WGS) entry which is preliminary data.</text>
</comment>
<dbReference type="GO" id="GO:0000033">
    <property type="term" value="F:alpha-1,3-mannosyltransferase activity"/>
    <property type="evidence" value="ECO:0007669"/>
    <property type="project" value="TreeGrafter"/>
</dbReference>
<keyword evidence="9" id="KW-0325">Glycoprotein</keyword>
<proteinExistence type="inferred from homology"/>
<evidence type="ECO:0000256" key="7">
    <source>
        <dbReference type="ARBA" id="ARBA00022989"/>
    </source>
</evidence>
<feature type="transmembrane region" description="Helical" evidence="11">
    <location>
        <begin position="12"/>
        <end position="32"/>
    </location>
</feature>
<name>A0AA38S4R1_9PEZI</name>
<feature type="region of interest" description="Disordered" evidence="10">
    <location>
        <begin position="48"/>
        <end position="73"/>
    </location>
</feature>
<evidence type="ECO:0000256" key="10">
    <source>
        <dbReference type="SAM" id="MobiDB-lite"/>
    </source>
</evidence>
<evidence type="ECO:0000313" key="13">
    <source>
        <dbReference type="Proteomes" id="UP001174691"/>
    </source>
</evidence>
<dbReference type="SUPFAM" id="SSF53448">
    <property type="entry name" value="Nucleotide-diphospho-sugar transferases"/>
    <property type="match status" value="1"/>
</dbReference>
<reference evidence="12" key="1">
    <citation type="submission" date="2022-07" db="EMBL/GenBank/DDBJ databases">
        <title>Fungi with potential for degradation of polypropylene.</title>
        <authorList>
            <person name="Gostincar C."/>
        </authorList>
    </citation>
    <scope>NUCLEOTIDE SEQUENCE</scope>
    <source>
        <strain evidence="12">EXF-13287</strain>
    </source>
</reference>
<protein>
    <submittedName>
        <fullName evidence="12">Glycosyltransferase family 71 protein</fullName>
    </submittedName>
</protein>
<dbReference type="Proteomes" id="UP001174691">
    <property type="component" value="Unassembled WGS sequence"/>
</dbReference>
<organism evidence="12 13">
    <name type="scientific">Coniochaeta hoffmannii</name>
    <dbReference type="NCBI Taxonomy" id="91930"/>
    <lineage>
        <taxon>Eukaryota</taxon>
        <taxon>Fungi</taxon>
        <taxon>Dikarya</taxon>
        <taxon>Ascomycota</taxon>
        <taxon>Pezizomycotina</taxon>
        <taxon>Sordariomycetes</taxon>
        <taxon>Sordariomycetidae</taxon>
        <taxon>Coniochaetales</taxon>
        <taxon>Coniochaetaceae</taxon>
        <taxon>Coniochaeta</taxon>
    </lineage>
</organism>
<evidence type="ECO:0000256" key="8">
    <source>
        <dbReference type="ARBA" id="ARBA00023136"/>
    </source>
</evidence>
<evidence type="ECO:0000256" key="4">
    <source>
        <dbReference type="ARBA" id="ARBA00022679"/>
    </source>
</evidence>
<dbReference type="GO" id="GO:0016020">
    <property type="term" value="C:membrane"/>
    <property type="evidence" value="ECO:0007669"/>
    <property type="project" value="UniProtKB-SubCell"/>
</dbReference>
<dbReference type="Pfam" id="PF11051">
    <property type="entry name" value="Mannosyl_trans3"/>
    <property type="match status" value="1"/>
</dbReference>
<accession>A0AA38S4R1</accession>
<dbReference type="Gene3D" id="3.90.550.10">
    <property type="entry name" value="Spore Coat Polysaccharide Biosynthesis Protein SpsA, Chain A"/>
    <property type="match status" value="1"/>
</dbReference>
<dbReference type="AlphaFoldDB" id="A0AA38S4R1"/>
<evidence type="ECO:0000256" key="3">
    <source>
        <dbReference type="ARBA" id="ARBA00022676"/>
    </source>
</evidence>
<evidence type="ECO:0000256" key="5">
    <source>
        <dbReference type="ARBA" id="ARBA00022692"/>
    </source>
</evidence>
<gene>
    <name evidence="12" type="ORF">NKR19_g2899</name>
</gene>
<keyword evidence="8 11" id="KW-0472">Membrane</keyword>
<evidence type="ECO:0000256" key="1">
    <source>
        <dbReference type="ARBA" id="ARBA00004606"/>
    </source>
</evidence>
<keyword evidence="13" id="KW-1185">Reference proteome</keyword>
<dbReference type="EMBL" id="JANBVN010000031">
    <property type="protein sequence ID" value="KAJ9160818.1"/>
    <property type="molecule type" value="Genomic_DNA"/>
</dbReference>
<evidence type="ECO:0000256" key="6">
    <source>
        <dbReference type="ARBA" id="ARBA00022968"/>
    </source>
</evidence>
<feature type="compositionally biased region" description="Polar residues" evidence="10">
    <location>
        <begin position="51"/>
        <end position="60"/>
    </location>
</feature>
<dbReference type="GO" id="GO:0005794">
    <property type="term" value="C:Golgi apparatus"/>
    <property type="evidence" value="ECO:0007669"/>
    <property type="project" value="TreeGrafter"/>
</dbReference>
<comment type="subcellular location">
    <subcellularLocation>
        <location evidence="1">Membrane</location>
        <topology evidence="1">Single-pass type II membrane protein</topology>
    </subcellularLocation>
</comment>
<keyword evidence="5 11" id="KW-0812">Transmembrane</keyword>
<keyword evidence="6" id="KW-0735">Signal-anchor</keyword>
<evidence type="ECO:0000313" key="12">
    <source>
        <dbReference type="EMBL" id="KAJ9160818.1"/>
    </source>
</evidence>